<dbReference type="EMBL" id="VYKJ01000003">
    <property type="protein sequence ID" value="KAA9001178.1"/>
    <property type="molecule type" value="Genomic_DNA"/>
</dbReference>
<dbReference type="GO" id="GO:0008168">
    <property type="term" value="F:methyltransferase activity"/>
    <property type="evidence" value="ECO:0007669"/>
    <property type="project" value="UniProtKB-KW"/>
</dbReference>
<dbReference type="SUPFAM" id="SSF53335">
    <property type="entry name" value="S-adenosyl-L-methionine-dependent methyltransferases"/>
    <property type="match status" value="1"/>
</dbReference>
<keyword evidence="1" id="KW-0489">Methyltransferase</keyword>
<dbReference type="Proteomes" id="UP000335415">
    <property type="component" value="Unassembled WGS sequence"/>
</dbReference>
<protein>
    <submittedName>
        <fullName evidence="1">Class I SAM-dependent methyltransferase</fullName>
    </submittedName>
</protein>
<reference evidence="1 2" key="1">
    <citation type="submission" date="2019-09" db="EMBL/GenBank/DDBJ databases">
        <authorList>
            <person name="Li Y."/>
        </authorList>
    </citation>
    <scope>NUCLEOTIDE SEQUENCE [LARGE SCALE GENOMIC DNA]</scope>
    <source>
        <strain evidence="1 2">L3-3HA</strain>
    </source>
</reference>
<keyword evidence="2" id="KW-1185">Reference proteome</keyword>
<comment type="caution">
    <text evidence="1">The sequence shown here is derived from an EMBL/GenBank/DDBJ whole genome shotgun (WGS) entry which is preliminary data.</text>
</comment>
<dbReference type="RefSeq" id="WP_150434450.1">
    <property type="nucleotide sequence ID" value="NZ_VYKJ01000003.1"/>
</dbReference>
<keyword evidence="1" id="KW-0808">Transferase</keyword>
<proteinExistence type="predicted"/>
<evidence type="ECO:0000313" key="2">
    <source>
        <dbReference type="Proteomes" id="UP000335415"/>
    </source>
</evidence>
<dbReference type="InterPro" id="IPR029063">
    <property type="entry name" value="SAM-dependent_MTases_sf"/>
</dbReference>
<evidence type="ECO:0000313" key="1">
    <source>
        <dbReference type="EMBL" id="KAA9001178.1"/>
    </source>
</evidence>
<dbReference type="GO" id="GO:0032259">
    <property type="term" value="P:methylation"/>
    <property type="evidence" value="ECO:0007669"/>
    <property type="project" value="UniProtKB-KW"/>
</dbReference>
<dbReference type="OrthoDB" id="9786043at2"/>
<dbReference type="AlphaFoldDB" id="A0A5J5G2T7"/>
<accession>A0A5J5G2T7</accession>
<gene>
    <name evidence="1" type="ORF">FJU30_08000</name>
</gene>
<dbReference type="CDD" id="cd02440">
    <property type="entry name" value="AdoMet_MTases"/>
    <property type="match status" value="1"/>
</dbReference>
<dbReference type="Gene3D" id="3.40.50.150">
    <property type="entry name" value="Vaccinia Virus protein VP39"/>
    <property type="match status" value="1"/>
</dbReference>
<sequence length="206" mass="23071">MSNPWQQVSLSDYESHMQLPDVGQLQALNTIMRHQFNDFPVKTLCVLGVAGGNGLEHIDRESIEKVYGVDINEDYLNNCRQRHGYLGDTLSLLKLDLTQAEVQIPAVDLIVANLLIEYIGLDVFCAKVRDHSAKFVSCVIQKNNGDSFVSTSPYQDSFGEISQLHHDINDEKLIAAMQDIGFSLVASETTVLPNLKQFATLDFQRQ</sequence>
<organism evidence="1 2">
    <name type="scientific">Affinibrenneria salicis</name>
    <dbReference type="NCBI Taxonomy" id="2590031"/>
    <lineage>
        <taxon>Bacteria</taxon>
        <taxon>Pseudomonadati</taxon>
        <taxon>Pseudomonadota</taxon>
        <taxon>Gammaproteobacteria</taxon>
        <taxon>Enterobacterales</taxon>
        <taxon>Pectobacteriaceae</taxon>
        <taxon>Affinibrenneria</taxon>
    </lineage>
</organism>
<name>A0A5J5G2T7_9GAMM</name>